<dbReference type="EMBL" id="LS398552">
    <property type="protein sequence ID" value="SPR10137.1"/>
    <property type="molecule type" value="Genomic_DNA"/>
</dbReference>
<dbReference type="AlphaFoldDB" id="A0A2U3RA86"/>
<evidence type="ECO:0000313" key="2">
    <source>
        <dbReference type="Proteomes" id="UP000244943"/>
    </source>
</evidence>
<name>A0A2U3RA86_ORITS</name>
<sequence>MISCLLLSGFMNIVLILSNLSKSLISNSNFCSRAITFLKCSGVYRPSALWLSYFIYHKFAL</sequence>
<dbReference type="Proteomes" id="UP000244943">
    <property type="component" value="Chromosome I"/>
</dbReference>
<proteinExistence type="predicted"/>
<organism evidence="1 2">
    <name type="scientific">Orientia tsutsugamushi</name>
    <name type="common">Rickettsia tsutsugamushi</name>
    <dbReference type="NCBI Taxonomy" id="784"/>
    <lineage>
        <taxon>Bacteria</taxon>
        <taxon>Pseudomonadati</taxon>
        <taxon>Pseudomonadota</taxon>
        <taxon>Alphaproteobacteria</taxon>
        <taxon>Rickettsiales</taxon>
        <taxon>Rickettsiaceae</taxon>
        <taxon>Rickettsieae</taxon>
        <taxon>Orientia</taxon>
    </lineage>
</organism>
<evidence type="ECO:0000313" key="1">
    <source>
        <dbReference type="EMBL" id="SPR10137.1"/>
    </source>
</evidence>
<accession>A0A2U3RA86</accession>
<protein>
    <submittedName>
        <fullName evidence="1">Uncharacterized protein</fullName>
    </submittedName>
</protein>
<gene>
    <name evidence="1" type="ORF">UT76HP_01686</name>
</gene>
<reference evidence="2" key="1">
    <citation type="submission" date="2018-03" db="EMBL/GenBank/DDBJ databases">
        <authorList>
            <person name="Batty M. E."/>
            <person name="Batty M E."/>
        </authorList>
    </citation>
    <scope>NUCLEOTIDE SEQUENCE [LARGE SCALE GENOMIC DNA]</scope>
</reference>